<dbReference type="PROSITE" id="PS50995">
    <property type="entry name" value="HTH_MARR_2"/>
    <property type="match status" value="1"/>
</dbReference>
<comment type="caution">
    <text evidence="5">The sequence shown here is derived from an EMBL/GenBank/DDBJ whole genome shotgun (WGS) entry which is preliminary data.</text>
</comment>
<gene>
    <name evidence="5" type="ORF">FEE95_21060</name>
</gene>
<evidence type="ECO:0000256" key="3">
    <source>
        <dbReference type="ARBA" id="ARBA00023163"/>
    </source>
</evidence>
<keyword evidence="1" id="KW-0805">Transcription regulation</keyword>
<proteinExistence type="predicted"/>
<dbReference type="PRINTS" id="PR00598">
    <property type="entry name" value="HTHMARR"/>
</dbReference>
<evidence type="ECO:0000256" key="2">
    <source>
        <dbReference type="ARBA" id="ARBA00023125"/>
    </source>
</evidence>
<evidence type="ECO:0000259" key="4">
    <source>
        <dbReference type="PROSITE" id="PS50995"/>
    </source>
</evidence>
<dbReference type="GO" id="GO:0003677">
    <property type="term" value="F:DNA binding"/>
    <property type="evidence" value="ECO:0007669"/>
    <property type="project" value="UniProtKB-KW"/>
</dbReference>
<dbReference type="InterPro" id="IPR036390">
    <property type="entry name" value="WH_DNA-bd_sf"/>
</dbReference>
<keyword evidence="6" id="KW-1185">Reference proteome</keyword>
<dbReference type="Pfam" id="PF12802">
    <property type="entry name" value="MarR_2"/>
    <property type="match status" value="1"/>
</dbReference>
<sequence>MKESQEDIIDNLVSQWHQERPELDAEAMYIVGRILKLGKILEKRAGQALKDSGIYYTDLDVLATLRRSGKPYELTPKELMRSVLITSGAMTALLDRLTRLDLIYRAPDKKDGRIKRAGLTKEGKKVIDKAIEIRFEEANDSVRKLNKAERASLATLLKKMLTELG</sequence>
<dbReference type="InterPro" id="IPR000835">
    <property type="entry name" value="HTH_MarR-typ"/>
</dbReference>
<dbReference type="InterPro" id="IPR036388">
    <property type="entry name" value="WH-like_DNA-bd_sf"/>
</dbReference>
<feature type="domain" description="HTH marR-type" evidence="4">
    <location>
        <begin position="27"/>
        <end position="162"/>
    </location>
</feature>
<keyword evidence="3" id="KW-0804">Transcription</keyword>
<dbReference type="EMBL" id="VATY01000006">
    <property type="protein sequence ID" value="TMM52180.1"/>
    <property type="molecule type" value="Genomic_DNA"/>
</dbReference>
<dbReference type="PANTHER" id="PTHR42756">
    <property type="entry name" value="TRANSCRIPTIONAL REGULATOR, MARR"/>
    <property type="match status" value="1"/>
</dbReference>
<evidence type="ECO:0000256" key="1">
    <source>
        <dbReference type="ARBA" id="ARBA00023015"/>
    </source>
</evidence>
<dbReference type="RefSeq" id="WP_138660023.1">
    <property type="nucleotide sequence ID" value="NZ_VATY01000006.1"/>
</dbReference>
<accession>A0A5S3PDX3</accession>
<protein>
    <submittedName>
        <fullName evidence="5">MarR family transcriptional regulator</fullName>
    </submittedName>
</protein>
<dbReference type="PANTHER" id="PTHR42756:SF1">
    <property type="entry name" value="TRANSCRIPTIONAL REPRESSOR OF EMRAB OPERON"/>
    <property type="match status" value="1"/>
</dbReference>
<dbReference type="Proteomes" id="UP000310314">
    <property type="component" value="Unassembled WGS sequence"/>
</dbReference>
<reference evidence="5 6" key="1">
    <citation type="submission" date="2019-05" db="EMBL/GenBank/DDBJ databases">
        <authorList>
            <person name="Zhang J.-Y."/>
            <person name="Feg X."/>
            <person name="Du Z.-J."/>
        </authorList>
    </citation>
    <scope>NUCLEOTIDE SEQUENCE [LARGE SCALE GENOMIC DNA]</scope>
    <source>
        <strain evidence="5 6">RZ26</strain>
    </source>
</reference>
<dbReference type="OrthoDB" id="9799747at2"/>
<name>A0A5S3PDX3_9FLAO</name>
<dbReference type="AlphaFoldDB" id="A0A5S3PDX3"/>
<keyword evidence="2" id="KW-0238">DNA-binding</keyword>
<organism evidence="5 6">
    <name type="scientific">Maribacter algarum</name>
    <name type="common">ex Zhang et al. 2020</name>
    <dbReference type="NCBI Taxonomy" id="2578118"/>
    <lineage>
        <taxon>Bacteria</taxon>
        <taxon>Pseudomonadati</taxon>
        <taxon>Bacteroidota</taxon>
        <taxon>Flavobacteriia</taxon>
        <taxon>Flavobacteriales</taxon>
        <taxon>Flavobacteriaceae</taxon>
        <taxon>Maribacter</taxon>
    </lineage>
</organism>
<evidence type="ECO:0000313" key="6">
    <source>
        <dbReference type="Proteomes" id="UP000310314"/>
    </source>
</evidence>
<dbReference type="Gene3D" id="1.10.10.10">
    <property type="entry name" value="Winged helix-like DNA-binding domain superfamily/Winged helix DNA-binding domain"/>
    <property type="match status" value="1"/>
</dbReference>
<dbReference type="SUPFAM" id="SSF46785">
    <property type="entry name" value="Winged helix' DNA-binding domain"/>
    <property type="match status" value="1"/>
</dbReference>
<dbReference type="SMART" id="SM00347">
    <property type="entry name" value="HTH_MARR"/>
    <property type="match status" value="1"/>
</dbReference>
<dbReference type="GO" id="GO:0003700">
    <property type="term" value="F:DNA-binding transcription factor activity"/>
    <property type="evidence" value="ECO:0007669"/>
    <property type="project" value="InterPro"/>
</dbReference>
<evidence type="ECO:0000313" key="5">
    <source>
        <dbReference type="EMBL" id="TMM52180.1"/>
    </source>
</evidence>